<reference evidence="8" key="1">
    <citation type="submission" date="2025-08" db="UniProtKB">
        <authorList>
            <consortium name="Ensembl"/>
        </authorList>
    </citation>
    <scope>IDENTIFICATION</scope>
</reference>
<evidence type="ECO:0000256" key="2">
    <source>
        <dbReference type="ARBA" id="ARBA00014513"/>
    </source>
</evidence>
<dbReference type="Pfam" id="PF03398">
    <property type="entry name" value="Ist1"/>
    <property type="match status" value="2"/>
</dbReference>
<evidence type="ECO:0000256" key="4">
    <source>
        <dbReference type="ARBA" id="ARBA00046124"/>
    </source>
</evidence>
<evidence type="ECO:0000256" key="6">
    <source>
        <dbReference type="SAM" id="Coils"/>
    </source>
</evidence>
<accession>A0A8B9G5B3</accession>
<evidence type="ECO:0000313" key="8">
    <source>
        <dbReference type="Ensembl" id="ENSACOP00000017961.1"/>
    </source>
</evidence>
<reference evidence="8" key="2">
    <citation type="submission" date="2025-09" db="UniProtKB">
        <authorList>
            <consortium name="Ensembl"/>
        </authorList>
    </citation>
    <scope>IDENTIFICATION</scope>
</reference>
<comment type="function">
    <text evidence="4">ESCRT-III-like protein involved in cytokinesis, nuclear envelope reassembly and endosomal tubulation. Is required for efficient abscission during cytokinesis. Involved in recruiting VPS4A and/or VPS4B to the midbody of dividing cells. During late anaphase, involved in nuclear envelope reassembly and mitotic spindle disassembly together with the ESCRT-III complex: IST1 acts by mediating the recruitment of SPAST to the nuclear membrane, leading to microtubule severing. Recruited to the reforming nuclear envelope (NE) during anaphase by LEMD2. Regulates early endosomal tubulation together with the ESCRT-III complex by mediating the recruitment of SPAST.</text>
</comment>
<dbReference type="Gene3D" id="1.20.1260.60">
    <property type="entry name" value="Vacuolar protein sorting-associated protein Ist1"/>
    <property type="match status" value="2"/>
</dbReference>
<dbReference type="Proteomes" id="UP000694522">
    <property type="component" value="Unplaced"/>
</dbReference>
<keyword evidence="6" id="KW-0175">Coiled coil</keyword>
<dbReference type="PANTHER" id="PTHR12161">
    <property type="entry name" value="IST1 FAMILY MEMBER"/>
    <property type="match status" value="1"/>
</dbReference>
<dbReference type="Ensembl" id="ENSACOT00000018618.1">
    <property type="protein sequence ID" value="ENSACOP00000017961.1"/>
    <property type="gene ID" value="ENSACOG00000012422.1"/>
</dbReference>
<evidence type="ECO:0000313" key="9">
    <source>
        <dbReference type="Proteomes" id="UP000694522"/>
    </source>
</evidence>
<sequence>MLGAGFKAECLRVNLRLVINRLKLLEKKKTELAQKARKEIADYLAARKDEHARIRVEHIIREDYLVEAMEILEHLVAEMRAIQQMCDVWFFLLQVADQLCAKYSKEYGKLCRTNQTGTVNDRLMHKLSVEAPPKILVERYLIEIAKNYNVPYEPDSVVMAEAPASGEADLIDVGFTDDVKKGGQGGGGGGGFTAPMIGHDGLVPMPVMMPMPMPTPTPPFSYPPPKGPENFSGIPVGTYQPFTNIHPPLIPAAPPTYESIDKPNADMDTPVPVPGPGPKSEASPKPKAGAPNTIDNFVLPELPSVPDTLPTAPAGANSSASEDIDFDDLSRRFEELKKKT</sequence>
<proteinExistence type="inferred from homology"/>
<evidence type="ECO:0000256" key="3">
    <source>
        <dbReference type="ARBA" id="ARBA00032374"/>
    </source>
</evidence>
<organism evidence="8 9">
    <name type="scientific">Amazona collaria</name>
    <name type="common">yellow-billed parrot</name>
    <dbReference type="NCBI Taxonomy" id="241587"/>
    <lineage>
        <taxon>Eukaryota</taxon>
        <taxon>Metazoa</taxon>
        <taxon>Chordata</taxon>
        <taxon>Craniata</taxon>
        <taxon>Vertebrata</taxon>
        <taxon>Euteleostomi</taxon>
        <taxon>Archelosauria</taxon>
        <taxon>Archosauria</taxon>
        <taxon>Dinosauria</taxon>
        <taxon>Saurischia</taxon>
        <taxon>Theropoda</taxon>
        <taxon>Coelurosauria</taxon>
        <taxon>Aves</taxon>
        <taxon>Neognathae</taxon>
        <taxon>Neoaves</taxon>
        <taxon>Telluraves</taxon>
        <taxon>Australaves</taxon>
        <taxon>Psittaciformes</taxon>
        <taxon>Psittacidae</taxon>
        <taxon>Amazona</taxon>
    </lineage>
</organism>
<dbReference type="GO" id="GO:0015031">
    <property type="term" value="P:protein transport"/>
    <property type="evidence" value="ECO:0007669"/>
    <property type="project" value="InterPro"/>
</dbReference>
<comment type="subunit">
    <text evidence="5">Interacts with CHMP1A, CHMP1B, VPS4A and VTA1. Interacts with SPAST, STAMBP, and USP8. May interact with VPS37B. May associate with the ESCRT-I complex. Interacts with MITD1, in competition with VSP4. Interacts with SPART (via MIT domain); leading to the recruitment of SPART to midbodies. Interacts with SPAST.</text>
</comment>
<dbReference type="PANTHER" id="PTHR12161:SF5">
    <property type="entry name" value="IST1 HOMOLOG"/>
    <property type="match status" value="1"/>
</dbReference>
<dbReference type="AlphaFoldDB" id="A0A8B9G5B3"/>
<feature type="region of interest" description="Disordered" evidence="7">
    <location>
        <begin position="253"/>
        <end position="327"/>
    </location>
</feature>
<dbReference type="InterPro" id="IPR005061">
    <property type="entry name" value="Ist1"/>
</dbReference>
<protein>
    <recommendedName>
        <fullName evidence="2">IST1 homolog</fullName>
    </recommendedName>
    <alternativeName>
        <fullName evidence="3">Charged multivesicular body protein 8</fullName>
    </alternativeName>
</protein>
<evidence type="ECO:0000256" key="5">
    <source>
        <dbReference type="ARBA" id="ARBA00046920"/>
    </source>
</evidence>
<evidence type="ECO:0000256" key="1">
    <source>
        <dbReference type="ARBA" id="ARBA00005536"/>
    </source>
</evidence>
<keyword evidence="9" id="KW-1185">Reference proteome</keyword>
<dbReference type="InterPro" id="IPR042277">
    <property type="entry name" value="IST1-like"/>
</dbReference>
<feature type="coiled-coil region" evidence="6">
    <location>
        <begin position="8"/>
        <end position="42"/>
    </location>
</feature>
<comment type="similarity">
    <text evidence="1">Belongs to the IST1 family.</text>
</comment>
<name>A0A8B9G5B3_9PSIT</name>
<evidence type="ECO:0000256" key="7">
    <source>
        <dbReference type="SAM" id="MobiDB-lite"/>
    </source>
</evidence>